<feature type="region of interest" description="Disordered" evidence="1">
    <location>
        <begin position="472"/>
        <end position="530"/>
    </location>
</feature>
<accession>A0A8H4RY01</accession>
<dbReference type="AlphaFoldDB" id="A0A8H4RY01"/>
<evidence type="ECO:0000256" key="1">
    <source>
        <dbReference type="SAM" id="MobiDB-lite"/>
    </source>
</evidence>
<feature type="region of interest" description="Disordered" evidence="1">
    <location>
        <begin position="302"/>
        <end position="459"/>
    </location>
</feature>
<reference evidence="2 3" key="1">
    <citation type="submission" date="2020-03" db="EMBL/GenBank/DDBJ databases">
        <title>Draft Genome Sequence of Cudoniella acicularis.</title>
        <authorList>
            <person name="Buettner E."/>
            <person name="Kellner H."/>
        </authorList>
    </citation>
    <scope>NUCLEOTIDE SEQUENCE [LARGE SCALE GENOMIC DNA]</scope>
    <source>
        <strain evidence="2 3">DSM 108380</strain>
    </source>
</reference>
<feature type="compositionally biased region" description="Polar residues" evidence="1">
    <location>
        <begin position="190"/>
        <end position="204"/>
    </location>
</feature>
<name>A0A8H4RY01_9HELO</name>
<feature type="compositionally biased region" description="Low complexity" evidence="1">
    <location>
        <begin position="166"/>
        <end position="189"/>
    </location>
</feature>
<gene>
    <name evidence="2" type="ORF">G7Y89_g877</name>
</gene>
<feature type="compositionally biased region" description="Low complexity" evidence="1">
    <location>
        <begin position="513"/>
        <end position="522"/>
    </location>
</feature>
<dbReference type="InterPro" id="IPR004354">
    <property type="entry name" value="Meiotic_Rec114"/>
</dbReference>
<dbReference type="Pfam" id="PF03525">
    <property type="entry name" value="Meiotic_rec114"/>
    <property type="match status" value="1"/>
</dbReference>
<dbReference type="GO" id="GO:0007131">
    <property type="term" value="P:reciprocal meiotic recombination"/>
    <property type="evidence" value="ECO:0007669"/>
    <property type="project" value="InterPro"/>
</dbReference>
<feature type="compositionally biased region" description="Polar residues" evidence="1">
    <location>
        <begin position="321"/>
        <end position="356"/>
    </location>
</feature>
<evidence type="ECO:0000313" key="3">
    <source>
        <dbReference type="Proteomes" id="UP000566819"/>
    </source>
</evidence>
<comment type="caution">
    <text evidence="2">The sequence shown here is derived from an EMBL/GenBank/DDBJ whole genome shotgun (WGS) entry which is preliminary data.</text>
</comment>
<keyword evidence="3" id="KW-1185">Reference proteome</keyword>
<feature type="compositionally biased region" description="Basic and acidic residues" evidence="1">
    <location>
        <begin position="412"/>
        <end position="423"/>
    </location>
</feature>
<sequence length="640" mass="70450">MSEVFSQGQDPVWASISIAKFSHNTCPYGTRTFTWTHVGERNDLDLVFRSVRVVDDQGNFTERLFLKITAGAELLESQDLGALVKSEKEYDPLSGVEHPVQVVVKCPFLAMRYPKNTNTVRRIQLKFRSELDFNRALEILKDLGLPISDSLPGTQSKPRPTPSPAPSVASTSTLSTSTLPLLPRPASTTQLFTPSFSRSLDTPSYSPPESEFKVPPRPENSNMEVQRPFSSLPFQTSSVTPPLSASSTAVAGNPSLFLSLIEKETQRLSHPILHSSNLDDPNSHLKYSSILDSNMKSQLARISEGVETSSRTLPAPPFFSTRYNSTNPEGFLSSVSTSDDPFSQNDNSTSNPTRPWSTPGDPVHLQDLLIPPRRELPFPKPREKARSISVTDLPPLPKPTPVNKVDGSVTPAREKSMEKEPTPTHKPAKKRVAQRKPSTVKNAQEKAPTKEASSQAKTSTSVIAINQATILEQPPPQNDEPSPLAAKSAATSRPSSATSKLQTKATTARKRSTAPARPSSASKRSKMVDQCTQTDMLSDRDHIVLRRSTSASNVLDLVDNVPIPDSPQEDYLNTLDYFVSKYKARPAPKELYDTPGYAEADEEERGVLINDFICENLDSADFLQLCEDTEKAWRRIGLGM</sequence>
<dbReference type="EMBL" id="JAAMPI010000031">
    <property type="protein sequence ID" value="KAF4637206.1"/>
    <property type="molecule type" value="Genomic_DNA"/>
</dbReference>
<organism evidence="2 3">
    <name type="scientific">Cudoniella acicularis</name>
    <dbReference type="NCBI Taxonomy" id="354080"/>
    <lineage>
        <taxon>Eukaryota</taxon>
        <taxon>Fungi</taxon>
        <taxon>Dikarya</taxon>
        <taxon>Ascomycota</taxon>
        <taxon>Pezizomycotina</taxon>
        <taxon>Leotiomycetes</taxon>
        <taxon>Helotiales</taxon>
        <taxon>Tricladiaceae</taxon>
        <taxon>Cudoniella</taxon>
    </lineage>
</organism>
<evidence type="ECO:0000313" key="2">
    <source>
        <dbReference type="EMBL" id="KAF4637206.1"/>
    </source>
</evidence>
<dbReference type="Proteomes" id="UP000566819">
    <property type="component" value="Unassembled WGS sequence"/>
</dbReference>
<feature type="compositionally biased region" description="Low complexity" evidence="1">
    <location>
        <begin position="485"/>
        <end position="506"/>
    </location>
</feature>
<proteinExistence type="predicted"/>
<feature type="compositionally biased region" description="Basic and acidic residues" evidence="1">
    <location>
        <begin position="372"/>
        <end position="386"/>
    </location>
</feature>
<dbReference type="OrthoDB" id="5360255at2759"/>
<feature type="region of interest" description="Disordered" evidence="1">
    <location>
        <begin position="148"/>
        <end position="225"/>
    </location>
</feature>
<protein>
    <submittedName>
        <fullName evidence="2">Uncharacterized protein</fullName>
    </submittedName>
</protein>